<reference evidence="2 3" key="1">
    <citation type="submission" date="2019-09" db="EMBL/GenBank/DDBJ databases">
        <title>Serinicoccus pratensis sp. nov., isolated from meadow soil.</title>
        <authorList>
            <person name="Zhang W."/>
        </authorList>
    </citation>
    <scope>NUCLEOTIDE SEQUENCE [LARGE SCALE GENOMIC DNA]</scope>
    <source>
        <strain evidence="2 3">W204</strain>
    </source>
</reference>
<feature type="transmembrane region" description="Helical" evidence="1">
    <location>
        <begin position="441"/>
        <end position="466"/>
    </location>
</feature>
<feature type="transmembrane region" description="Helical" evidence="1">
    <location>
        <begin position="714"/>
        <end position="733"/>
    </location>
</feature>
<keyword evidence="1" id="KW-0812">Transmembrane</keyword>
<feature type="transmembrane region" description="Helical" evidence="1">
    <location>
        <begin position="597"/>
        <end position="617"/>
    </location>
</feature>
<protein>
    <submittedName>
        <fullName evidence="2">Uncharacterized protein</fullName>
    </submittedName>
</protein>
<keyword evidence="1" id="KW-1133">Transmembrane helix</keyword>
<dbReference type="AlphaFoldDB" id="A0A5J6V2T3"/>
<evidence type="ECO:0000256" key="1">
    <source>
        <dbReference type="SAM" id="Phobius"/>
    </source>
</evidence>
<feature type="transmembrane region" description="Helical" evidence="1">
    <location>
        <begin position="406"/>
        <end position="429"/>
    </location>
</feature>
<evidence type="ECO:0000313" key="3">
    <source>
        <dbReference type="Proteomes" id="UP000326546"/>
    </source>
</evidence>
<gene>
    <name evidence="2" type="ORF">FY030_00855</name>
</gene>
<keyword evidence="1" id="KW-0472">Membrane</keyword>
<proteinExistence type="predicted"/>
<dbReference type="EMBL" id="CP044427">
    <property type="protein sequence ID" value="QFG67462.1"/>
    <property type="molecule type" value="Genomic_DNA"/>
</dbReference>
<feature type="transmembrane region" description="Helical" evidence="1">
    <location>
        <begin position="739"/>
        <end position="757"/>
    </location>
</feature>
<keyword evidence="3" id="KW-1185">Reference proteome</keyword>
<feature type="transmembrane region" description="Helical" evidence="1">
    <location>
        <begin position="573"/>
        <end position="591"/>
    </location>
</feature>
<dbReference type="RefSeq" id="WP_158059860.1">
    <property type="nucleotide sequence ID" value="NZ_CP044427.1"/>
</dbReference>
<name>A0A5J6V2T3_9MICO</name>
<feature type="transmembrane region" description="Helical" evidence="1">
    <location>
        <begin position="681"/>
        <end position="702"/>
    </location>
</feature>
<accession>A0A5J6V2T3</accession>
<dbReference type="Proteomes" id="UP000326546">
    <property type="component" value="Chromosome"/>
</dbReference>
<feature type="transmembrane region" description="Helical" evidence="1">
    <location>
        <begin position="504"/>
        <end position="526"/>
    </location>
</feature>
<dbReference type="KEGG" id="serw:FY030_00855"/>
<sequence>MRSRRTVGAWALVVSVLAAWLLATVAVWAGLAPSVAEPEETVALGTSADLPTEDRQVVLVGIPGLTWDLVSSDTAPELVRLAREGGSAALVLRGTHEVTCEADAWLTVGAGQRAATDVERCGDAEGVGVEGVGVEGVGVEGGDVEVGDAQGTPETGAQTAIAETQIEEQRWRSWQEAAAGRALGPQLGTLAGLAEQGGTCVTAYGPPAVIGAADADGRAEVVLDAGKDPLSALEVAATGLSDCRIHLVSGPLVHPGDRSDVMPEVNAAVARLAESLPDGTTLLVAGLGHDSASGPDAQVLVAAPVGEHPGAAALTSGSTRQASLVQLTDLTPTLLSLAGVEVPSSARLAGEPVVAGPAVRGPFGGLFMGEQGAGEQKASDGAGGEVIAPARDLADGISWVKRVAPFVLGVLVAAALALLAVGAALFRWGGPRSRARRTGRVLILGAASFALAGPVATWLAGLLPWWRAGQPAVALLAGIALWTLVVAAVAWAGPWRAHPLAPPAVIGAITLVVVYVDVLWSARLGMVSVLGLQPITAGRFYGQGNVGLGIALGATLVLMAALLTWLRERPRQAAGAVAAIGVGAAVLNGAPTAGADFGGVPALVVATGLLILHALGIRWAWRPLLAVAVVGGLAAAALMVLDWLRGPERRTHLGGFVQSVLDGDAGGIIARKLSQNVGILLGYPIAWLVILLLVLVILVVVGRPSWSAGLWQHSGTRPVALAGVAAMVLAWLLNDSGLPAMGACLAVLIAAGLIVLARPEASPFRAVGPRPPGTVVGRRS</sequence>
<feature type="transmembrane region" description="Helical" evidence="1">
    <location>
        <begin position="624"/>
        <end position="644"/>
    </location>
</feature>
<evidence type="ECO:0000313" key="2">
    <source>
        <dbReference type="EMBL" id="QFG67462.1"/>
    </source>
</evidence>
<organism evidence="2 3">
    <name type="scientific">Ornithinimicrobium pratense</name>
    <dbReference type="NCBI Taxonomy" id="2593973"/>
    <lineage>
        <taxon>Bacteria</taxon>
        <taxon>Bacillati</taxon>
        <taxon>Actinomycetota</taxon>
        <taxon>Actinomycetes</taxon>
        <taxon>Micrococcales</taxon>
        <taxon>Ornithinimicrobiaceae</taxon>
        <taxon>Ornithinimicrobium</taxon>
    </lineage>
</organism>
<feature type="transmembrane region" description="Helical" evidence="1">
    <location>
        <begin position="472"/>
        <end position="492"/>
    </location>
</feature>
<feature type="transmembrane region" description="Helical" evidence="1">
    <location>
        <begin position="546"/>
        <end position="566"/>
    </location>
</feature>
<dbReference type="OrthoDB" id="3264110at2"/>